<evidence type="ECO:0000313" key="12">
    <source>
        <dbReference type="EMBL" id="MBB4064320.1"/>
    </source>
</evidence>
<comment type="pathway">
    <text evidence="2 10">Bacterial outer membrane biogenesis; LPS core biosynthesis.</text>
</comment>
<dbReference type="InterPro" id="IPR039901">
    <property type="entry name" value="Kdotransferase"/>
</dbReference>
<comment type="catalytic activity">
    <reaction evidence="7 10">
        <text>lipid IVA (E. coli) + CMP-3-deoxy-beta-D-manno-octulosonate = alpha-Kdo-(2-&gt;6)-lipid IVA (E. coli) + CMP + H(+)</text>
        <dbReference type="Rhea" id="RHEA:28066"/>
        <dbReference type="ChEBI" id="CHEBI:15378"/>
        <dbReference type="ChEBI" id="CHEBI:58603"/>
        <dbReference type="ChEBI" id="CHEBI:60364"/>
        <dbReference type="ChEBI" id="CHEBI:60377"/>
        <dbReference type="ChEBI" id="CHEBI:85987"/>
        <dbReference type="EC" id="2.4.99.12"/>
    </reaction>
</comment>
<evidence type="ECO:0000256" key="8">
    <source>
        <dbReference type="PIRSR" id="PIRSR639901-1"/>
    </source>
</evidence>
<dbReference type="NCBIfam" id="NF004387">
    <property type="entry name" value="PRK05749.1-3"/>
    <property type="match status" value="1"/>
</dbReference>
<sequence>MSSRFARLALSSYKLAGLAAYPLLGPYLSYRAAKGKEDRARRLERFGFPSLERPAGPLVWFHAASVGETSAVIPLIREMRRRDIWVVLTTGTTTSAHLAATRLGEDVLHQYVPLDLKPAIDRFLDYWQPDVAIIAESEIWPVTIMGLGERHIPQILVNARMSDRSFASWSKRPSIAEALFENLALVIAQSEADAERFRDLGALPVMTSGNLKVDTDVPPHDPAVLAEYRRQLGNRRTWAAISTFKGEEMAAAQVHNALKERTGLLSIVVPRHPERCDALEAQLKEKGLKVARRTRGDALTPDVDVFLGDTIGEMGLYLRLTEVAFVGRSLFAEGGQNPLEPALLGCAVLSGGHVQNFRDTYQRLARNGSARMVRDTEMLAKAVHYLLSNDNARQTMIKAGLETVEEMRGALTATIKGLEPYINPLTVKARLQPRLAVRG</sequence>
<evidence type="ECO:0000313" key="13">
    <source>
        <dbReference type="Proteomes" id="UP000528286"/>
    </source>
</evidence>
<organism evidence="12 13">
    <name type="scientific">Gellertiella hungarica</name>
    <dbReference type="NCBI Taxonomy" id="1572859"/>
    <lineage>
        <taxon>Bacteria</taxon>
        <taxon>Pseudomonadati</taxon>
        <taxon>Pseudomonadota</taxon>
        <taxon>Alphaproteobacteria</taxon>
        <taxon>Hyphomicrobiales</taxon>
        <taxon>Rhizobiaceae</taxon>
        <taxon>Gellertiella</taxon>
    </lineage>
</organism>
<dbReference type="Gene3D" id="3.40.50.2000">
    <property type="entry name" value="Glycogen Phosphorylase B"/>
    <property type="match status" value="1"/>
</dbReference>
<dbReference type="Gene3D" id="3.40.50.11720">
    <property type="entry name" value="3-Deoxy-D-manno-octulosonic-acid transferase, N-terminal domain"/>
    <property type="match status" value="1"/>
</dbReference>
<name>A0A7W6J3X2_9HYPH</name>
<comment type="similarity">
    <text evidence="10">Belongs to the glycosyltransferase group 1 family.</text>
</comment>
<dbReference type="GO" id="GO:0009245">
    <property type="term" value="P:lipid A biosynthetic process"/>
    <property type="evidence" value="ECO:0007669"/>
    <property type="project" value="TreeGrafter"/>
</dbReference>
<dbReference type="PANTHER" id="PTHR42755:SF1">
    <property type="entry name" value="3-DEOXY-D-MANNO-OCTULOSONIC ACID TRANSFERASE, MITOCHONDRIAL-RELATED"/>
    <property type="match status" value="1"/>
</dbReference>
<dbReference type="EMBL" id="JACIEZ010000002">
    <property type="protein sequence ID" value="MBB4064320.1"/>
    <property type="molecule type" value="Genomic_DNA"/>
</dbReference>
<comment type="caution">
    <text evidence="12">The sequence shown here is derived from an EMBL/GenBank/DDBJ whole genome shotgun (WGS) entry which is preliminary data.</text>
</comment>
<accession>A0A7W6J3X2</accession>
<dbReference type="Proteomes" id="UP000528286">
    <property type="component" value="Unassembled WGS sequence"/>
</dbReference>
<keyword evidence="5 10" id="KW-0808">Transferase</keyword>
<keyword evidence="10" id="KW-1003">Cell membrane</keyword>
<evidence type="ECO:0000256" key="2">
    <source>
        <dbReference type="ARBA" id="ARBA00004713"/>
    </source>
</evidence>
<evidence type="ECO:0000256" key="9">
    <source>
        <dbReference type="PIRSR" id="PIRSR639901-2"/>
    </source>
</evidence>
<dbReference type="InterPro" id="IPR038107">
    <property type="entry name" value="Glycos_transf_N_sf"/>
</dbReference>
<dbReference type="SUPFAM" id="SSF53756">
    <property type="entry name" value="UDP-Glycosyltransferase/glycogen phosphorylase"/>
    <property type="match status" value="1"/>
</dbReference>
<dbReference type="Pfam" id="PF04413">
    <property type="entry name" value="Glycos_transf_N"/>
    <property type="match status" value="1"/>
</dbReference>
<evidence type="ECO:0000256" key="7">
    <source>
        <dbReference type="ARBA" id="ARBA00049183"/>
    </source>
</evidence>
<dbReference type="UniPathway" id="UPA00958"/>
<dbReference type="GO" id="GO:0005886">
    <property type="term" value="C:plasma membrane"/>
    <property type="evidence" value="ECO:0007669"/>
    <property type="project" value="UniProtKB-SubCell"/>
</dbReference>
<keyword evidence="10" id="KW-0448">Lipopolysaccharide biosynthesis</keyword>
<protein>
    <recommendedName>
        <fullName evidence="4 10">3-deoxy-D-manno-octulosonic acid transferase</fullName>
        <shortName evidence="10">Kdo transferase</shortName>
        <ecNumber evidence="3 10">2.4.99.12</ecNumber>
    </recommendedName>
    <alternativeName>
        <fullName evidence="6 10">Lipid IV(A) 3-deoxy-D-manno-octulosonic acid transferase</fullName>
    </alternativeName>
</protein>
<feature type="site" description="Transition state stabilizer" evidence="9">
    <location>
        <position position="136"/>
    </location>
</feature>
<evidence type="ECO:0000259" key="11">
    <source>
        <dbReference type="Pfam" id="PF04413"/>
    </source>
</evidence>
<keyword evidence="10" id="KW-0472">Membrane</keyword>
<feature type="site" description="Transition state stabilizer" evidence="9">
    <location>
        <position position="212"/>
    </location>
</feature>
<reference evidence="12 13" key="1">
    <citation type="submission" date="2020-08" db="EMBL/GenBank/DDBJ databases">
        <title>Genomic Encyclopedia of Type Strains, Phase IV (KMG-IV): sequencing the most valuable type-strain genomes for metagenomic binning, comparative biology and taxonomic classification.</title>
        <authorList>
            <person name="Goeker M."/>
        </authorList>
    </citation>
    <scope>NUCLEOTIDE SEQUENCE [LARGE SCALE GENOMIC DNA]</scope>
    <source>
        <strain evidence="12 13">DSM 29853</strain>
    </source>
</reference>
<feature type="domain" description="3-deoxy-D-manno-octulosonic-acid transferase N-terminal" evidence="11">
    <location>
        <begin position="43"/>
        <end position="214"/>
    </location>
</feature>
<dbReference type="InterPro" id="IPR007507">
    <property type="entry name" value="Glycos_transf_N"/>
</dbReference>
<keyword evidence="12" id="KW-0328">Glycosyltransferase</keyword>
<evidence type="ECO:0000256" key="10">
    <source>
        <dbReference type="RuleBase" id="RU365103"/>
    </source>
</evidence>
<feature type="active site" description="Proton acceptor" evidence="8">
    <location>
        <position position="68"/>
    </location>
</feature>
<dbReference type="EC" id="2.4.99.12" evidence="3 10"/>
<evidence type="ECO:0000256" key="1">
    <source>
        <dbReference type="ARBA" id="ARBA00003394"/>
    </source>
</evidence>
<dbReference type="RefSeq" id="WP_183365552.1">
    <property type="nucleotide sequence ID" value="NZ_JACIEZ010000002.1"/>
</dbReference>
<proteinExistence type="inferred from homology"/>
<evidence type="ECO:0000256" key="4">
    <source>
        <dbReference type="ARBA" id="ARBA00019077"/>
    </source>
</evidence>
<dbReference type="GO" id="GO:0009244">
    <property type="term" value="P:lipopolysaccharide core region biosynthetic process"/>
    <property type="evidence" value="ECO:0007669"/>
    <property type="project" value="UniProtKB-UniRule"/>
</dbReference>
<comment type="subcellular location">
    <subcellularLocation>
        <location evidence="10">Cell membrane</location>
    </subcellularLocation>
</comment>
<dbReference type="AlphaFoldDB" id="A0A7W6J3X2"/>
<keyword evidence="13" id="KW-1185">Reference proteome</keyword>
<dbReference type="GO" id="GO:0043842">
    <property type="term" value="F:Kdo transferase activity"/>
    <property type="evidence" value="ECO:0007669"/>
    <property type="project" value="UniProtKB-EC"/>
</dbReference>
<evidence type="ECO:0000256" key="3">
    <source>
        <dbReference type="ARBA" id="ARBA00012621"/>
    </source>
</evidence>
<evidence type="ECO:0000256" key="5">
    <source>
        <dbReference type="ARBA" id="ARBA00022679"/>
    </source>
</evidence>
<dbReference type="PANTHER" id="PTHR42755">
    <property type="entry name" value="3-DEOXY-MANNO-OCTULOSONATE CYTIDYLYLTRANSFERASE"/>
    <property type="match status" value="1"/>
</dbReference>
<gene>
    <name evidence="12" type="ORF">GGR23_001497</name>
</gene>
<comment type="function">
    <text evidence="1 10">Involved in lipopolysaccharide (LPS) biosynthesis. Catalyzes the transfer of 3-deoxy-D-manno-octulosonate (Kdo) residue(s) from CMP-Kdo to lipid IV(A), the tetraacyldisaccharide-1,4'-bisphosphate precursor of lipid A.</text>
</comment>
<evidence type="ECO:0000256" key="6">
    <source>
        <dbReference type="ARBA" id="ARBA00031445"/>
    </source>
</evidence>